<name>A0A4U3KV22_9BACT</name>
<evidence type="ECO:0000313" key="1">
    <source>
        <dbReference type="EMBL" id="TKK65394.1"/>
    </source>
</evidence>
<accession>A0A4U3KV22</accession>
<sequence length="111" mass="13435">MRKQMYDGSWVSPGQRPPLEYYSFTATALTVKNIQSYMPAVLHDEVKQRIAKARTWLINTKPEANEEKVFQLLWLTWCKAEREKRYQYNKSLIIKVWEEVKIRVWFYSTQK</sequence>
<evidence type="ECO:0000313" key="2">
    <source>
        <dbReference type="Proteomes" id="UP000305848"/>
    </source>
</evidence>
<dbReference type="Proteomes" id="UP000305848">
    <property type="component" value="Unassembled WGS sequence"/>
</dbReference>
<dbReference type="RefSeq" id="WP_137263592.1">
    <property type="nucleotide sequence ID" value="NZ_SZQL01000021.1"/>
</dbReference>
<comment type="caution">
    <text evidence="1">The sequence shown here is derived from an EMBL/GenBank/DDBJ whole genome shotgun (WGS) entry which is preliminary data.</text>
</comment>
<reference evidence="1 2" key="1">
    <citation type="submission" date="2019-05" db="EMBL/GenBank/DDBJ databases">
        <title>Panacibacter sp. strain 17mud1-8 Genome sequencing and assembly.</title>
        <authorList>
            <person name="Chhetri G."/>
        </authorList>
    </citation>
    <scope>NUCLEOTIDE SEQUENCE [LARGE SCALE GENOMIC DNA]</scope>
    <source>
        <strain evidence="1 2">17mud1-8</strain>
    </source>
</reference>
<protein>
    <submittedName>
        <fullName evidence="1">Uncharacterized protein</fullName>
    </submittedName>
</protein>
<dbReference type="OrthoDB" id="185147at2"/>
<organism evidence="1 2">
    <name type="scientific">Ilyomonas limi</name>
    <dbReference type="NCBI Taxonomy" id="2575867"/>
    <lineage>
        <taxon>Bacteria</taxon>
        <taxon>Pseudomonadati</taxon>
        <taxon>Bacteroidota</taxon>
        <taxon>Chitinophagia</taxon>
        <taxon>Chitinophagales</taxon>
        <taxon>Chitinophagaceae</taxon>
        <taxon>Ilyomonas</taxon>
    </lineage>
</organism>
<gene>
    <name evidence="1" type="ORF">FC093_19995</name>
</gene>
<dbReference type="AlphaFoldDB" id="A0A4U3KV22"/>
<keyword evidence="2" id="KW-1185">Reference proteome</keyword>
<proteinExistence type="predicted"/>
<dbReference type="EMBL" id="SZQL01000021">
    <property type="protein sequence ID" value="TKK65394.1"/>
    <property type="molecule type" value="Genomic_DNA"/>
</dbReference>